<proteinExistence type="predicted"/>
<keyword evidence="1" id="KW-0472">Membrane</keyword>
<dbReference type="Proteomes" id="UP001168990">
    <property type="component" value="Unassembled WGS sequence"/>
</dbReference>
<keyword evidence="1" id="KW-1133">Transmembrane helix</keyword>
<organism evidence="2 3">
    <name type="scientific">Microctonus aethiopoides</name>
    <dbReference type="NCBI Taxonomy" id="144406"/>
    <lineage>
        <taxon>Eukaryota</taxon>
        <taxon>Metazoa</taxon>
        <taxon>Ecdysozoa</taxon>
        <taxon>Arthropoda</taxon>
        <taxon>Hexapoda</taxon>
        <taxon>Insecta</taxon>
        <taxon>Pterygota</taxon>
        <taxon>Neoptera</taxon>
        <taxon>Endopterygota</taxon>
        <taxon>Hymenoptera</taxon>
        <taxon>Apocrita</taxon>
        <taxon>Ichneumonoidea</taxon>
        <taxon>Braconidae</taxon>
        <taxon>Euphorinae</taxon>
        <taxon>Microctonus</taxon>
    </lineage>
</organism>
<keyword evidence="3" id="KW-1185">Reference proteome</keyword>
<gene>
    <name evidence="2" type="ORF">PV328_007652</name>
</gene>
<keyword evidence="1" id="KW-0812">Transmembrane</keyword>
<dbReference type="AlphaFoldDB" id="A0AA39C960"/>
<protein>
    <submittedName>
        <fullName evidence="2">Uncharacterized protein</fullName>
    </submittedName>
</protein>
<feature type="transmembrane region" description="Helical" evidence="1">
    <location>
        <begin position="40"/>
        <end position="60"/>
    </location>
</feature>
<evidence type="ECO:0000313" key="2">
    <source>
        <dbReference type="EMBL" id="KAK0160224.1"/>
    </source>
</evidence>
<comment type="caution">
    <text evidence="2">The sequence shown here is derived from an EMBL/GenBank/DDBJ whole genome shotgun (WGS) entry which is preliminary data.</text>
</comment>
<evidence type="ECO:0000313" key="3">
    <source>
        <dbReference type="Proteomes" id="UP001168990"/>
    </source>
</evidence>
<sequence length="116" mass="13061">MRFCSKLLCNRGSRNRGLRNRRDGGQGGLSFALPSRVFFLSYYVIGILPSPSWGAAYLIGESDMKELCVREIISLKVLDPVERQSTAPSTSPSPSIHDIWNNIDQHSREVEKTYQS</sequence>
<reference evidence="2" key="1">
    <citation type="journal article" date="2023" name="bioRxiv">
        <title>Scaffold-level genome assemblies of two parasitoid biocontrol wasps reveal the parthenogenesis mechanism and an associated novel virus.</title>
        <authorList>
            <person name="Inwood S."/>
            <person name="Skelly J."/>
            <person name="Guhlin J."/>
            <person name="Harrop T."/>
            <person name="Goldson S."/>
            <person name="Dearden P."/>
        </authorList>
    </citation>
    <scope>NUCLEOTIDE SEQUENCE</scope>
    <source>
        <strain evidence="2">Irish</strain>
        <tissue evidence="2">Whole body</tissue>
    </source>
</reference>
<evidence type="ECO:0000256" key="1">
    <source>
        <dbReference type="SAM" id="Phobius"/>
    </source>
</evidence>
<name>A0AA39C960_9HYME</name>
<dbReference type="EMBL" id="JAQQBS010001423">
    <property type="protein sequence ID" value="KAK0160224.1"/>
    <property type="molecule type" value="Genomic_DNA"/>
</dbReference>
<reference evidence="2" key="2">
    <citation type="submission" date="2023-03" db="EMBL/GenBank/DDBJ databases">
        <authorList>
            <person name="Inwood S.N."/>
            <person name="Skelly J.G."/>
            <person name="Guhlin J."/>
            <person name="Harrop T.W.R."/>
            <person name="Goldson S.G."/>
            <person name="Dearden P.K."/>
        </authorList>
    </citation>
    <scope>NUCLEOTIDE SEQUENCE</scope>
    <source>
        <strain evidence="2">Irish</strain>
        <tissue evidence="2">Whole body</tissue>
    </source>
</reference>
<accession>A0AA39C960</accession>